<protein>
    <recommendedName>
        <fullName evidence="4">Long-chain-fatty-acyl-CoA reductase</fullName>
    </recommendedName>
</protein>
<gene>
    <name evidence="2" type="ORF">JIP62_06755</name>
</gene>
<keyword evidence="1" id="KW-0521">NADP</keyword>
<dbReference type="EMBL" id="CP067977">
    <property type="protein sequence ID" value="QQQ19779.1"/>
    <property type="molecule type" value="Genomic_DNA"/>
</dbReference>
<dbReference type="InterPro" id="IPR008670">
    <property type="entry name" value="CoA_reduct_LuxC"/>
</dbReference>
<proteinExistence type="predicted"/>
<dbReference type="InterPro" id="IPR016161">
    <property type="entry name" value="Ald_DH/histidinol_DH"/>
</dbReference>
<reference evidence="2 3" key="1">
    <citation type="submission" date="2021-01" db="EMBL/GenBank/DDBJ databases">
        <title>Brevundimonas vitis sp. nov., an bacterium isolated from grape (Vitis vinifera).</title>
        <authorList>
            <person name="Jiang L."/>
            <person name="Lee J."/>
        </authorList>
    </citation>
    <scope>NUCLEOTIDE SEQUENCE [LARGE SCALE GENOMIC DNA]</scope>
    <source>
        <strain evidence="2 3">GRTSA-9</strain>
    </source>
</reference>
<dbReference type="Pfam" id="PF05893">
    <property type="entry name" value="LuxC"/>
    <property type="match status" value="1"/>
</dbReference>
<evidence type="ECO:0000313" key="3">
    <source>
        <dbReference type="Proteomes" id="UP000595448"/>
    </source>
</evidence>
<organism evidence="2 3">
    <name type="scientific">Brevundimonas vitisensis</name>
    <dbReference type="NCBI Taxonomy" id="2800818"/>
    <lineage>
        <taxon>Bacteria</taxon>
        <taxon>Pseudomonadati</taxon>
        <taxon>Pseudomonadota</taxon>
        <taxon>Alphaproteobacteria</taxon>
        <taxon>Caulobacterales</taxon>
        <taxon>Caulobacteraceae</taxon>
        <taxon>Brevundimonas</taxon>
    </lineage>
</organism>
<evidence type="ECO:0000256" key="1">
    <source>
        <dbReference type="ARBA" id="ARBA00022857"/>
    </source>
</evidence>
<accession>A0ABX7BQA1</accession>
<name>A0ABX7BQA1_9CAUL</name>
<keyword evidence="3" id="KW-1185">Reference proteome</keyword>
<sequence length="464" mass="50211">MNAMTPTLAPVQRIRHVVKGVVIEGDGPEYGRDPNRFVTPPLDVGALVWPRPAPSPAADVPVDEIIDILVETGEVLKRDRSGLLAQAMERSVEAGFYPRDLVERSFAHLGHMFSRPAMEFMIAQEIGGKDLLDGWREVTTPSGRPARVRAFPCRLLHVIAGNSPGVAANTVIRGALTKGVHLLKLPSNELFSAPAILAALAEAAPGHPLTRCFSAAYWRGGDEAVEGLLFRPQYFDKIIAWGGESTIRGALKYVGPGLELVAFDPKTSISLIGREIFESEATLEAAAVAGAHDATIMNQEACTASRFQFVEGALDQVDRYCERLQAHLGAGGRSASAEPRPIPRALRDEIDGLRDMADFYRVWGGYEGRGLVVRSDEAVDFYPEGKVVNVVAVDRLADAARHVTVATQTVGVHPPERKSGLRDILASAGAQRIVSLGSATPEVGLPHDGFYPLHRFVRWVNDEG</sequence>
<dbReference type="SUPFAM" id="SSF53720">
    <property type="entry name" value="ALDH-like"/>
    <property type="match status" value="1"/>
</dbReference>
<evidence type="ECO:0000313" key="2">
    <source>
        <dbReference type="EMBL" id="QQQ19779.1"/>
    </source>
</evidence>
<dbReference type="RefSeq" id="WP_201104185.1">
    <property type="nucleotide sequence ID" value="NZ_CP067977.1"/>
</dbReference>
<evidence type="ECO:0008006" key="4">
    <source>
        <dbReference type="Google" id="ProtNLM"/>
    </source>
</evidence>
<dbReference type="Proteomes" id="UP000595448">
    <property type="component" value="Chromosome"/>
</dbReference>